<dbReference type="EMBL" id="MN739518">
    <property type="protein sequence ID" value="QHT09976.1"/>
    <property type="molecule type" value="Genomic_DNA"/>
</dbReference>
<evidence type="ECO:0000313" key="1">
    <source>
        <dbReference type="EMBL" id="QHT09976.1"/>
    </source>
</evidence>
<reference evidence="1" key="1">
    <citation type="journal article" date="2020" name="Nature">
        <title>Giant virus diversity and host interactions through global metagenomics.</title>
        <authorList>
            <person name="Schulz F."/>
            <person name="Roux S."/>
            <person name="Paez-Espino D."/>
            <person name="Jungbluth S."/>
            <person name="Walsh D.A."/>
            <person name="Denef V.J."/>
            <person name="McMahon K.D."/>
            <person name="Konstantinidis K.T."/>
            <person name="Eloe-Fadrosh E.A."/>
            <person name="Kyrpides N.C."/>
            <person name="Woyke T."/>
        </authorList>
    </citation>
    <scope>NUCLEOTIDE SEQUENCE</scope>
    <source>
        <strain evidence="1">GVMAG-M-3300023174-104</strain>
    </source>
</reference>
<organism evidence="1">
    <name type="scientific">viral metagenome</name>
    <dbReference type="NCBI Taxonomy" id="1070528"/>
    <lineage>
        <taxon>unclassified sequences</taxon>
        <taxon>metagenomes</taxon>
        <taxon>organismal metagenomes</taxon>
    </lineage>
</organism>
<name>A0A6C0CYS7_9ZZZZ</name>
<sequence>MRSGERNCIYSENRKKVYEAIVGHPLVLSWLESTVPYVCLMDMQNVFRHCPLKEFHKIHDLYKSDSEALFRNRQDYLHHEALSSSTKIMNSVLKYYRDKRYPHDYADLRHIISEKQSYNALWILVTQKNMTHKHESIVDIDISSSFSMHHHPIVLVSVGCVFTCKETGKWSNCSQHPSLKNEMDDYALLLLATMFLDSSISMVIPVPYFQSFEQDFKKKKYYRKKQTQQVLLFSNDNFTKSEMIAKLQHHRSKVAFFKYFGP</sequence>
<dbReference type="AlphaFoldDB" id="A0A6C0CYS7"/>
<protein>
    <submittedName>
        <fullName evidence="1">Uncharacterized protein</fullName>
    </submittedName>
</protein>
<accession>A0A6C0CYS7</accession>
<proteinExistence type="predicted"/>